<evidence type="ECO:0000256" key="3">
    <source>
        <dbReference type="ARBA" id="ARBA00023186"/>
    </source>
</evidence>
<keyword evidence="1" id="KW-0547">Nucleotide-binding</keyword>
<dbReference type="InterPro" id="IPR027417">
    <property type="entry name" value="P-loop_NTPase"/>
</dbReference>
<comment type="similarity">
    <text evidence="4">Belongs to the SIMIBI class G3E GTPase family. ZNG1 subfamily.</text>
</comment>
<keyword evidence="9" id="KW-1185">Reference proteome</keyword>
<dbReference type="InterPro" id="IPR036627">
    <property type="entry name" value="CobW-likC_sf"/>
</dbReference>
<accession>A0ABX0V1M3</accession>
<evidence type="ECO:0000256" key="4">
    <source>
        <dbReference type="ARBA" id="ARBA00034320"/>
    </source>
</evidence>
<evidence type="ECO:0000313" key="8">
    <source>
        <dbReference type="EMBL" id="NIJ59103.1"/>
    </source>
</evidence>
<evidence type="ECO:0000313" key="9">
    <source>
        <dbReference type="Proteomes" id="UP001429580"/>
    </source>
</evidence>
<dbReference type="PANTHER" id="PTHR13748:SF62">
    <property type="entry name" value="COBW DOMAIN-CONTAINING PROTEIN"/>
    <property type="match status" value="1"/>
</dbReference>
<gene>
    <name evidence="8" type="ORF">FHS82_002958</name>
</gene>
<keyword evidence="3" id="KW-0143">Chaperone</keyword>
<name>A0ABX0V1M3_9HYPH</name>
<dbReference type="SUPFAM" id="SSF90002">
    <property type="entry name" value="Hypothetical protein YjiA, C-terminal domain"/>
    <property type="match status" value="1"/>
</dbReference>
<evidence type="ECO:0000256" key="5">
    <source>
        <dbReference type="ARBA" id="ARBA00045658"/>
    </source>
</evidence>
<dbReference type="Proteomes" id="UP001429580">
    <property type="component" value="Unassembled WGS sequence"/>
</dbReference>
<dbReference type="Pfam" id="PF07683">
    <property type="entry name" value="CobW_C"/>
    <property type="match status" value="1"/>
</dbReference>
<evidence type="ECO:0000256" key="6">
    <source>
        <dbReference type="ARBA" id="ARBA00049117"/>
    </source>
</evidence>
<evidence type="ECO:0000256" key="2">
    <source>
        <dbReference type="ARBA" id="ARBA00022801"/>
    </source>
</evidence>
<dbReference type="Pfam" id="PF02492">
    <property type="entry name" value="cobW"/>
    <property type="match status" value="1"/>
</dbReference>
<comment type="function">
    <text evidence="5">Zinc chaperone that directly transfers zinc cofactor to target proteins, thereby activating them. Zinc is transferred from the CXCC motif in the GTPase domain to the zinc binding site in target proteins in a process requiring GTP hydrolysis.</text>
</comment>
<dbReference type="Gene3D" id="3.40.50.300">
    <property type="entry name" value="P-loop containing nucleotide triphosphate hydrolases"/>
    <property type="match status" value="1"/>
</dbReference>
<dbReference type="InterPro" id="IPR051316">
    <property type="entry name" value="Zinc-reg_GTPase_activator"/>
</dbReference>
<reference evidence="8 9" key="1">
    <citation type="submission" date="2020-03" db="EMBL/GenBank/DDBJ databases">
        <title>Genomic Encyclopedia of Type Strains, Phase IV (KMG-IV): sequencing the most valuable type-strain genomes for metagenomic binning, comparative biology and taxonomic classification.</title>
        <authorList>
            <person name="Goeker M."/>
        </authorList>
    </citation>
    <scope>NUCLEOTIDE SEQUENCE [LARGE SCALE GENOMIC DNA]</scope>
    <source>
        <strain evidence="8 9">DSM 103870</strain>
    </source>
</reference>
<comment type="catalytic activity">
    <reaction evidence="6">
        <text>GTP + H2O = GDP + phosphate + H(+)</text>
        <dbReference type="Rhea" id="RHEA:19669"/>
        <dbReference type="ChEBI" id="CHEBI:15377"/>
        <dbReference type="ChEBI" id="CHEBI:15378"/>
        <dbReference type="ChEBI" id="CHEBI:37565"/>
        <dbReference type="ChEBI" id="CHEBI:43474"/>
        <dbReference type="ChEBI" id="CHEBI:58189"/>
    </reaction>
    <physiologicalReaction direction="left-to-right" evidence="6">
        <dbReference type="Rhea" id="RHEA:19670"/>
    </physiologicalReaction>
</comment>
<dbReference type="RefSeq" id="WP_166954154.1">
    <property type="nucleotide sequence ID" value="NZ_JAASQI010000007.1"/>
</dbReference>
<dbReference type="InterPro" id="IPR003495">
    <property type="entry name" value="CobW/HypB/UreG_nucleotide-bd"/>
</dbReference>
<protein>
    <submittedName>
        <fullName evidence="8">G3E family GTPase</fullName>
    </submittedName>
</protein>
<keyword evidence="2" id="KW-0378">Hydrolase</keyword>
<dbReference type="InterPro" id="IPR011629">
    <property type="entry name" value="CobW-like_C"/>
</dbReference>
<evidence type="ECO:0000256" key="1">
    <source>
        <dbReference type="ARBA" id="ARBA00022741"/>
    </source>
</evidence>
<evidence type="ECO:0000259" key="7">
    <source>
        <dbReference type="SMART" id="SM00833"/>
    </source>
</evidence>
<dbReference type="Gene3D" id="3.30.1220.10">
    <property type="entry name" value="CobW-like, C-terminal domain"/>
    <property type="match status" value="1"/>
</dbReference>
<dbReference type="SMART" id="SM00833">
    <property type="entry name" value="CobW_C"/>
    <property type="match status" value="1"/>
</dbReference>
<organism evidence="8 9">
    <name type="scientific">Pseudochelatococcus lubricantis</name>
    <dbReference type="NCBI Taxonomy" id="1538102"/>
    <lineage>
        <taxon>Bacteria</taxon>
        <taxon>Pseudomonadati</taxon>
        <taxon>Pseudomonadota</taxon>
        <taxon>Alphaproteobacteria</taxon>
        <taxon>Hyphomicrobiales</taxon>
        <taxon>Chelatococcaceae</taxon>
        <taxon>Pseudochelatococcus</taxon>
    </lineage>
</organism>
<dbReference type="CDD" id="cd03112">
    <property type="entry name" value="CobW-like"/>
    <property type="match status" value="1"/>
</dbReference>
<dbReference type="PANTHER" id="PTHR13748">
    <property type="entry name" value="COBW-RELATED"/>
    <property type="match status" value="1"/>
</dbReference>
<sequence length="332" mass="34838">MALALPPRSGAGGRIPLHVLTGFLGSGKTTILRRLLQSPEFADTAVIINEFGEIGLDHVLVRDVAEDVVLLSSGCLCCGVRGDLTSTLIDLLEGAASGAIPPFRRIVVETSGLADPGPILGAVVSDRALNVHFAPGVVATAVDAVSGMQSLQGFVEARQQVALASRLLITKTDIADDDGIAVLERTLAGLNPLAPPVRLSMQAAPRFADLFALRPQDDPLPAGSGFSASWTSHSDGIGSFTVSLDCPVPRAAFIEWLELLLAARGESILRVKGLLAVTGSDLPHVVQGVQQRVFPLETLPAWPAGATRTGLVFIARDLTRTAIQRSLESRLS</sequence>
<comment type="caution">
    <text evidence="8">The sequence shown here is derived from an EMBL/GenBank/DDBJ whole genome shotgun (WGS) entry which is preliminary data.</text>
</comment>
<dbReference type="EMBL" id="JAASQI010000007">
    <property type="protein sequence ID" value="NIJ59103.1"/>
    <property type="molecule type" value="Genomic_DNA"/>
</dbReference>
<proteinExistence type="inferred from homology"/>
<feature type="domain" description="CobW C-terminal" evidence="7">
    <location>
        <begin position="237"/>
        <end position="331"/>
    </location>
</feature>
<dbReference type="SUPFAM" id="SSF52540">
    <property type="entry name" value="P-loop containing nucleoside triphosphate hydrolases"/>
    <property type="match status" value="1"/>
</dbReference>